<name>A0A9N8VMQ3_9GLOM</name>
<dbReference type="Proteomes" id="UP000789405">
    <property type="component" value="Unassembled WGS sequence"/>
</dbReference>
<keyword evidence="3" id="KW-1185">Reference proteome</keyword>
<proteinExistence type="inferred from homology"/>
<dbReference type="PANTHER" id="PTHR11102:SF160">
    <property type="entry name" value="ERAD-ASSOCIATED E3 UBIQUITIN-PROTEIN LIGASE COMPONENT HRD3"/>
    <property type="match status" value="1"/>
</dbReference>
<dbReference type="PANTHER" id="PTHR11102">
    <property type="entry name" value="SEL-1-LIKE PROTEIN"/>
    <property type="match status" value="1"/>
</dbReference>
<dbReference type="SUPFAM" id="SSF81901">
    <property type="entry name" value="HCP-like"/>
    <property type="match status" value="1"/>
</dbReference>
<protein>
    <submittedName>
        <fullName evidence="2">20626_t:CDS:1</fullName>
    </submittedName>
</protein>
<evidence type="ECO:0000256" key="1">
    <source>
        <dbReference type="ARBA" id="ARBA00038101"/>
    </source>
</evidence>
<dbReference type="Gene3D" id="1.25.40.10">
    <property type="entry name" value="Tetratricopeptide repeat domain"/>
    <property type="match status" value="2"/>
</dbReference>
<dbReference type="SMART" id="SM00671">
    <property type="entry name" value="SEL1"/>
    <property type="match status" value="3"/>
</dbReference>
<dbReference type="Pfam" id="PF08238">
    <property type="entry name" value="Sel1"/>
    <property type="match status" value="3"/>
</dbReference>
<comment type="caution">
    <text evidence="2">The sequence shown here is derived from an EMBL/GenBank/DDBJ whole genome shotgun (WGS) entry which is preliminary data.</text>
</comment>
<dbReference type="InterPro" id="IPR050767">
    <property type="entry name" value="Sel1_AlgK"/>
</dbReference>
<dbReference type="EMBL" id="CAJVPY010000240">
    <property type="protein sequence ID" value="CAG8460012.1"/>
    <property type="molecule type" value="Genomic_DNA"/>
</dbReference>
<comment type="similarity">
    <text evidence="1">Belongs to the sel-1 family.</text>
</comment>
<accession>A0A9N8VMQ3</accession>
<dbReference type="AlphaFoldDB" id="A0A9N8VMQ3"/>
<evidence type="ECO:0000313" key="2">
    <source>
        <dbReference type="EMBL" id="CAG8460012.1"/>
    </source>
</evidence>
<gene>
    <name evidence="2" type="ORF">DERYTH_LOCUS960</name>
</gene>
<dbReference type="InterPro" id="IPR011990">
    <property type="entry name" value="TPR-like_helical_dom_sf"/>
</dbReference>
<dbReference type="OrthoDB" id="10514238at2759"/>
<evidence type="ECO:0000313" key="3">
    <source>
        <dbReference type="Proteomes" id="UP000789405"/>
    </source>
</evidence>
<sequence>MSDYEISPRDYDEITDTLNIFCQTYPDFIKKYPYIFDNEGRIDKSVRIDKKVGKEAIKLHRLASSLLDECKYDESDSFRKEAYTLFCESKSYYWIGYYREIGYEFCKADKEVAIIFFMLSSYIQNDYRGMDEYTPVLLHKITDEEDESKKQPLITKAMALLTRAAYKKIPTAQCKLGYIYYHGKMGYEKDIFLAEVYLRLVLTNINSNYDDITRSFKLLREINPNLNIDDYILVKSKNKLSSDTCMKSFSNSFPNISKTHPYFNNLGKTKWVTSFRSEMRDQSILLYLESRDLSKRTYEKESDNVMEKVYKMFKDNDDFFWLCGLYADGFIEIPNNEQIAQGFLTLSAYVQEDPEGMVKYARELLKQSEYINISQQNIMIKEAIRLLELSAIKGNVKAAYILGKIYLNGLYIQDKDTDKAISRLKYAANNKYKGAELLLNKATNIKKGHFFNQDEFIKRVNEQFKNNNK</sequence>
<dbReference type="InterPro" id="IPR006597">
    <property type="entry name" value="Sel1-like"/>
</dbReference>
<organism evidence="2 3">
    <name type="scientific">Dentiscutata erythropus</name>
    <dbReference type="NCBI Taxonomy" id="1348616"/>
    <lineage>
        <taxon>Eukaryota</taxon>
        <taxon>Fungi</taxon>
        <taxon>Fungi incertae sedis</taxon>
        <taxon>Mucoromycota</taxon>
        <taxon>Glomeromycotina</taxon>
        <taxon>Glomeromycetes</taxon>
        <taxon>Diversisporales</taxon>
        <taxon>Gigasporaceae</taxon>
        <taxon>Dentiscutata</taxon>
    </lineage>
</organism>
<reference evidence="2" key="1">
    <citation type="submission" date="2021-06" db="EMBL/GenBank/DDBJ databases">
        <authorList>
            <person name="Kallberg Y."/>
            <person name="Tangrot J."/>
            <person name="Rosling A."/>
        </authorList>
    </citation>
    <scope>NUCLEOTIDE SEQUENCE</scope>
    <source>
        <strain evidence="2">MA453B</strain>
    </source>
</reference>